<keyword evidence="16" id="KW-1185">Reference proteome</keyword>
<evidence type="ECO:0000256" key="3">
    <source>
        <dbReference type="ARBA" id="ARBA00022490"/>
    </source>
</evidence>
<feature type="binding site" evidence="13">
    <location>
        <position position="328"/>
    </location>
    <ligand>
        <name>UDP-N-acetyl-alpha-D-glucosamine</name>
        <dbReference type="ChEBI" id="CHEBI:57705"/>
    </ligand>
</feature>
<proteinExistence type="inferred from homology"/>
<comment type="pathway">
    <text evidence="2 13">Cell wall biogenesis; peptidoglycan biosynthesis.</text>
</comment>
<dbReference type="RefSeq" id="WP_004675159.1">
    <property type="nucleotide sequence ID" value="NZ_JAPQKF010000002.1"/>
</dbReference>
<organism evidence="15 16">
    <name type="scientific">Acinetobacter thutiue</name>
    <dbReference type="NCBI Taxonomy" id="2998078"/>
    <lineage>
        <taxon>Bacteria</taxon>
        <taxon>Pseudomonadati</taxon>
        <taxon>Pseudomonadota</taxon>
        <taxon>Gammaproteobacteria</taxon>
        <taxon>Moraxellales</taxon>
        <taxon>Moraxellaceae</taxon>
        <taxon>Acinetobacter</taxon>
    </lineage>
</organism>
<dbReference type="PANTHER" id="PTHR43783">
    <property type="entry name" value="UDP-N-ACETYLGLUCOSAMINE 1-CARBOXYVINYLTRANSFERASE"/>
    <property type="match status" value="1"/>
</dbReference>
<dbReference type="PANTHER" id="PTHR43783:SF1">
    <property type="entry name" value="UDP-N-ACETYLGLUCOSAMINE 1-CARBOXYVINYLTRANSFERASE"/>
    <property type="match status" value="1"/>
</dbReference>
<dbReference type="InterPro" id="IPR036968">
    <property type="entry name" value="Enolpyruvate_Tfrase_sf"/>
</dbReference>
<evidence type="ECO:0000256" key="9">
    <source>
        <dbReference type="ARBA" id="ARBA00023316"/>
    </source>
</evidence>
<comment type="catalytic activity">
    <reaction evidence="12 13">
        <text>phosphoenolpyruvate + UDP-N-acetyl-alpha-D-glucosamine = UDP-N-acetyl-3-O-(1-carboxyvinyl)-alpha-D-glucosamine + phosphate</text>
        <dbReference type="Rhea" id="RHEA:18681"/>
        <dbReference type="ChEBI" id="CHEBI:43474"/>
        <dbReference type="ChEBI" id="CHEBI:57705"/>
        <dbReference type="ChEBI" id="CHEBI:58702"/>
        <dbReference type="ChEBI" id="CHEBI:68483"/>
        <dbReference type="EC" id="2.5.1.7"/>
    </reaction>
</comment>
<evidence type="ECO:0000313" key="16">
    <source>
        <dbReference type="Proteomes" id="UP001168524"/>
    </source>
</evidence>
<dbReference type="HAMAP" id="MF_00111">
    <property type="entry name" value="MurA"/>
    <property type="match status" value="1"/>
</dbReference>
<dbReference type="Gene3D" id="3.65.10.10">
    <property type="entry name" value="Enolpyruvate transferase domain"/>
    <property type="match status" value="2"/>
</dbReference>
<gene>
    <name evidence="13 15" type="primary">murA</name>
    <name evidence="15" type="ORF">QTA56_05900</name>
</gene>
<evidence type="ECO:0000256" key="2">
    <source>
        <dbReference type="ARBA" id="ARBA00004752"/>
    </source>
</evidence>
<evidence type="ECO:0000256" key="12">
    <source>
        <dbReference type="ARBA" id="ARBA00047527"/>
    </source>
</evidence>
<dbReference type="CDD" id="cd01555">
    <property type="entry name" value="UdpNAET"/>
    <property type="match status" value="1"/>
</dbReference>
<feature type="binding site" evidence="13">
    <location>
        <position position="92"/>
    </location>
    <ligand>
        <name>UDP-N-acetyl-alpha-D-glucosamine</name>
        <dbReference type="ChEBI" id="CHEBI:57705"/>
    </ligand>
</feature>
<dbReference type="NCBIfam" id="NF006873">
    <property type="entry name" value="PRK09369.1"/>
    <property type="match status" value="1"/>
</dbReference>
<evidence type="ECO:0000256" key="4">
    <source>
        <dbReference type="ARBA" id="ARBA00022618"/>
    </source>
</evidence>
<keyword evidence="6 13" id="KW-0133">Cell shape</keyword>
<evidence type="ECO:0000313" key="15">
    <source>
        <dbReference type="EMBL" id="MDN0013776.1"/>
    </source>
</evidence>
<evidence type="ECO:0000256" key="6">
    <source>
        <dbReference type="ARBA" id="ARBA00022960"/>
    </source>
</evidence>
<dbReference type="InterPro" id="IPR050068">
    <property type="entry name" value="MurA_subfamily"/>
</dbReference>
<protein>
    <recommendedName>
        <fullName evidence="13">UDP-N-acetylglucosamine 1-carboxyvinyltransferase</fullName>
        <ecNumber evidence="13">2.5.1.7</ecNumber>
    </recommendedName>
    <alternativeName>
        <fullName evidence="13">Enoylpyruvate transferase</fullName>
    </alternativeName>
    <alternativeName>
        <fullName evidence="13">UDP-N-acetylglucosamine enolpyruvyl transferase</fullName>
        <shortName evidence="13">EPT</shortName>
    </alternativeName>
</protein>
<evidence type="ECO:0000256" key="7">
    <source>
        <dbReference type="ARBA" id="ARBA00022984"/>
    </source>
</evidence>
<dbReference type="NCBIfam" id="TIGR01072">
    <property type="entry name" value="murA"/>
    <property type="match status" value="1"/>
</dbReference>
<dbReference type="InterPro" id="IPR001986">
    <property type="entry name" value="Enolpyruvate_Tfrase_dom"/>
</dbReference>
<evidence type="ECO:0000256" key="13">
    <source>
        <dbReference type="HAMAP-Rule" id="MF_00111"/>
    </source>
</evidence>
<accession>A0ABT7WM75</accession>
<dbReference type="GO" id="GO:0008760">
    <property type="term" value="F:UDP-N-acetylglucosamine 1-carboxyvinyltransferase activity"/>
    <property type="evidence" value="ECO:0007669"/>
    <property type="project" value="UniProtKB-EC"/>
</dbReference>
<keyword evidence="7 13" id="KW-0573">Peptidoglycan synthesis</keyword>
<comment type="caution">
    <text evidence="13">Lacks conserved residue(s) required for the propagation of feature annotation.</text>
</comment>
<keyword evidence="3 13" id="KW-0963">Cytoplasm</keyword>
<reference evidence="15" key="1">
    <citation type="submission" date="2023-06" db="EMBL/GenBank/DDBJ databases">
        <title>Two novel species of Acinetobacter isolated from motorbike repairing workshop in Vietnam.</title>
        <authorList>
            <person name="Le N.T.T."/>
        </authorList>
    </citation>
    <scope>NUCLEOTIDE SEQUENCE</scope>
    <source>
        <strain evidence="15">VNH17</strain>
    </source>
</reference>
<comment type="similarity">
    <text evidence="11 13">Belongs to the EPSP synthase family. MurA subfamily.</text>
</comment>
<evidence type="ECO:0000256" key="10">
    <source>
        <dbReference type="ARBA" id="ARBA00023317"/>
    </source>
</evidence>
<dbReference type="InterPro" id="IPR013792">
    <property type="entry name" value="RNA3'P_cycl/enolpyr_Trfase_a/b"/>
</dbReference>
<feature type="binding site" evidence="13">
    <location>
        <begin position="22"/>
        <end position="23"/>
    </location>
    <ligand>
        <name>phosphoenolpyruvate</name>
        <dbReference type="ChEBI" id="CHEBI:58702"/>
    </ligand>
</feature>
<evidence type="ECO:0000259" key="14">
    <source>
        <dbReference type="Pfam" id="PF00275"/>
    </source>
</evidence>
<evidence type="ECO:0000256" key="8">
    <source>
        <dbReference type="ARBA" id="ARBA00023306"/>
    </source>
</evidence>
<feature type="modified residue" description="2-(S-cysteinyl)pyruvic acid O-phosphothioketal" evidence="13">
    <location>
        <position position="116"/>
    </location>
</feature>
<dbReference type="Pfam" id="PF00275">
    <property type="entry name" value="EPSP_synthase"/>
    <property type="match status" value="1"/>
</dbReference>
<dbReference type="InterPro" id="IPR005750">
    <property type="entry name" value="UDP_GlcNAc_COvinyl_MurA"/>
</dbReference>
<evidence type="ECO:0000256" key="11">
    <source>
        <dbReference type="ARBA" id="ARBA00038367"/>
    </source>
</evidence>
<keyword evidence="8 13" id="KW-0131">Cell cycle</keyword>
<evidence type="ECO:0000256" key="1">
    <source>
        <dbReference type="ARBA" id="ARBA00004496"/>
    </source>
</evidence>
<dbReference type="Proteomes" id="UP001168524">
    <property type="component" value="Unassembled WGS sequence"/>
</dbReference>
<keyword evidence="4 13" id="KW-0132">Cell division</keyword>
<feature type="domain" description="Enolpyruvate transferase" evidence="14">
    <location>
        <begin position="7"/>
        <end position="407"/>
    </location>
</feature>
<keyword evidence="10 13" id="KW-0670">Pyruvate</keyword>
<feature type="active site" description="Proton donor" evidence="13">
    <location>
        <position position="116"/>
    </location>
</feature>
<dbReference type="EMBL" id="JAUDZE010000002">
    <property type="protein sequence ID" value="MDN0013776.1"/>
    <property type="molecule type" value="Genomic_DNA"/>
</dbReference>
<name>A0ABT7WM75_9GAMM</name>
<comment type="subcellular location">
    <subcellularLocation>
        <location evidence="1 13">Cytoplasm</location>
    </subcellularLocation>
</comment>
<comment type="function">
    <text evidence="13">Cell wall formation. Adds enolpyruvyl to UDP-N-acetylglucosamine.</text>
</comment>
<dbReference type="EC" id="2.5.1.7" evidence="13"/>
<keyword evidence="9 13" id="KW-0961">Cell wall biogenesis/degradation</keyword>
<feature type="binding site" evidence="13">
    <location>
        <begin position="121"/>
        <end position="125"/>
    </location>
    <ligand>
        <name>UDP-N-acetyl-alpha-D-glucosamine</name>
        <dbReference type="ChEBI" id="CHEBI:57705"/>
    </ligand>
</feature>
<sequence>MDKFLITGGVKLEGEVRISGAKNAVLPLLAATILTDDPVTIRNVPNLKDVHTISKIIAGLGVTITYEGDTVYADASTLSNQFAPYDLVKTMRASILVLGPLLARYGNAKVSLPGGCAIGSRPVDLHLKAMEALGAKIEVENGYVHASIDGRLKGGEVVFDMVTVGGTENILMAAVLAEGVTTIRNAACEPEITDLANMLNKMGAQIEGLDTNTLIVTGVERLHGCEHSVVPDRIETGSYLAAAAITGGKIKTTHTNPYIMESVLDKFEEMGAEVTRGEDWIELDMQGKRPKAVSFRTLPHPEFPTDMQAQIMAVNAIGRGFATISETIFENRFMHVPELSRMGANIQVDGHDAVVTGVEKLQAAPVMATDLRASFSLVLAALVAEGETLVDRIYHIDRGYERVEEKLQSLGAQIKRVKA</sequence>
<feature type="binding site" evidence="13">
    <location>
        <position position="306"/>
    </location>
    <ligand>
        <name>UDP-N-acetyl-alpha-D-glucosamine</name>
        <dbReference type="ChEBI" id="CHEBI:57705"/>
    </ligand>
</feature>
<keyword evidence="5 13" id="KW-0808">Transferase</keyword>
<dbReference type="SUPFAM" id="SSF55205">
    <property type="entry name" value="EPT/RTPC-like"/>
    <property type="match status" value="1"/>
</dbReference>
<comment type="caution">
    <text evidence="15">The sequence shown here is derived from an EMBL/GenBank/DDBJ whole genome shotgun (WGS) entry which is preliminary data.</text>
</comment>
<evidence type="ECO:0000256" key="5">
    <source>
        <dbReference type="ARBA" id="ARBA00022679"/>
    </source>
</evidence>